<organism evidence="1 2">
    <name type="scientific">Eumeta variegata</name>
    <name type="common">Bagworm moth</name>
    <name type="synonym">Eumeta japonica</name>
    <dbReference type="NCBI Taxonomy" id="151549"/>
    <lineage>
        <taxon>Eukaryota</taxon>
        <taxon>Metazoa</taxon>
        <taxon>Ecdysozoa</taxon>
        <taxon>Arthropoda</taxon>
        <taxon>Hexapoda</taxon>
        <taxon>Insecta</taxon>
        <taxon>Pterygota</taxon>
        <taxon>Neoptera</taxon>
        <taxon>Endopterygota</taxon>
        <taxon>Lepidoptera</taxon>
        <taxon>Glossata</taxon>
        <taxon>Ditrysia</taxon>
        <taxon>Tineoidea</taxon>
        <taxon>Psychidae</taxon>
        <taxon>Oiketicinae</taxon>
        <taxon>Eumeta</taxon>
    </lineage>
</organism>
<evidence type="ECO:0000313" key="1">
    <source>
        <dbReference type="EMBL" id="GBP36955.1"/>
    </source>
</evidence>
<dbReference type="EMBL" id="BGZK01000326">
    <property type="protein sequence ID" value="GBP36955.1"/>
    <property type="molecule type" value="Genomic_DNA"/>
</dbReference>
<dbReference type="AlphaFoldDB" id="A0A4C1VGV0"/>
<proteinExistence type="predicted"/>
<protein>
    <submittedName>
        <fullName evidence="1">Uncharacterized protein</fullName>
    </submittedName>
</protein>
<name>A0A4C1VGV0_EUMVA</name>
<accession>A0A4C1VGV0</accession>
<evidence type="ECO:0000313" key="2">
    <source>
        <dbReference type="Proteomes" id="UP000299102"/>
    </source>
</evidence>
<comment type="caution">
    <text evidence="1">The sequence shown here is derived from an EMBL/GenBank/DDBJ whole genome shotgun (WGS) entry which is preliminary data.</text>
</comment>
<reference evidence="1 2" key="1">
    <citation type="journal article" date="2019" name="Commun. Biol.">
        <title>The bagworm genome reveals a unique fibroin gene that provides high tensile strength.</title>
        <authorList>
            <person name="Kono N."/>
            <person name="Nakamura H."/>
            <person name="Ohtoshi R."/>
            <person name="Tomita M."/>
            <person name="Numata K."/>
            <person name="Arakawa K."/>
        </authorList>
    </citation>
    <scope>NUCLEOTIDE SEQUENCE [LARGE SCALE GENOMIC DNA]</scope>
</reference>
<dbReference type="Proteomes" id="UP000299102">
    <property type="component" value="Unassembled WGS sequence"/>
</dbReference>
<sequence>MTTGCLDPDLILNFNAGPALECDPGPTLTSDTDSALNFDSDSALDPYPITCSVGFQLSQIEPAASWLGMHDKTLVPDVVIALITTGSLTDAKPHWAPGST</sequence>
<keyword evidence="2" id="KW-1185">Reference proteome</keyword>
<gene>
    <name evidence="1" type="ORF">EVAR_96948_1</name>
</gene>